<dbReference type="EC" id="2.4.-.-" evidence="3"/>
<dbReference type="SUPFAM" id="SSF53448">
    <property type="entry name" value="Nucleotide-diphospho-sugar transferases"/>
    <property type="match status" value="2"/>
</dbReference>
<dbReference type="InterPro" id="IPR019734">
    <property type="entry name" value="TPR_rpt"/>
</dbReference>
<feature type="domain" description="Glycosyltransferase 2-like" evidence="2">
    <location>
        <begin position="334"/>
        <end position="418"/>
    </location>
</feature>
<dbReference type="CDD" id="cd02511">
    <property type="entry name" value="Beta4Glucosyltransferase"/>
    <property type="match status" value="2"/>
</dbReference>
<evidence type="ECO:0000256" key="1">
    <source>
        <dbReference type="PROSITE-ProRule" id="PRU00339"/>
    </source>
</evidence>
<reference evidence="3" key="1">
    <citation type="journal article" date="2023" name="J. Hazard. Mater.">
        <title>Anaerobic biodegradation of pyrene and benzo[a]pyrene by a new sulfate-reducing Desulforamulus aquiferis strain DSA.</title>
        <authorList>
            <person name="Zhang Z."/>
            <person name="Sun J."/>
            <person name="Gong X."/>
            <person name="Wang C."/>
            <person name="Wang H."/>
        </authorList>
    </citation>
    <scope>NUCLEOTIDE SEQUENCE</scope>
    <source>
        <strain evidence="3">DSA</strain>
    </source>
</reference>
<feature type="domain" description="Glycosyltransferase 2-like" evidence="2">
    <location>
        <begin position="1"/>
        <end position="122"/>
    </location>
</feature>
<dbReference type="SMART" id="SM00028">
    <property type="entry name" value="TPR"/>
    <property type="match status" value="6"/>
</dbReference>
<dbReference type="PANTHER" id="PTHR43630">
    <property type="entry name" value="POLY-BETA-1,6-N-ACETYL-D-GLUCOSAMINE SYNTHASE"/>
    <property type="match status" value="1"/>
</dbReference>
<keyword evidence="3" id="KW-0328">Glycosyltransferase</keyword>
<keyword evidence="3" id="KW-0808">Transferase</keyword>
<keyword evidence="4" id="KW-1185">Reference proteome</keyword>
<name>A0AAW7ZJP9_9FIRM</name>
<dbReference type="Pfam" id="PF00535">
    <property type="entry name" value="Glycos_transf_2"/>
    <property type="match status" value="2"/>
</dbReference>
<dbReference type="InterPro" id="IPR029044">
    <property type="entry name" value="Nucleotide-diphossugar_trans"/>
</dbReference>
<dbReference type="Gene3D" id="1.25.40.10">
    <property type="entry name" value="Tetratricopeptide repeat domain"/>
    <property type="match status" value="2"/>
</dbReference>
<dbReference type="PROSITE" id="PS50005">
    <property type="entry name" value="TPR"/>
    <property type="match status" value="1"/>
</dbReference>
<feature type="repeat" description="TPR" evidence="1">
    <location>
        <begin position="567"/>
        <end position="600"/>
    </location>
</feature>
<dbReference type="GO" id="GO:0016757">
    <property type="term" value="F:glycosyltransferase activity"/>
    <property type="evidence" value="ECO:0007669"/>
    <property type="project" value="UniProtKB-KW"/>
</dbReference>
<dbReference type="Proteomes" id="UP001172911">
    <property type="component" value="Unassembled WGS sequence"/>
</dbReference>
<reference evidence="3" key="2">
    <citation type="submission" date="2023-03" db="EMBL/GenBank/DDBJ databases">
        <authorList>
            <person name="Zhang Z."/>
        </authorList>
    </citation>
    <scope>NUCLEOTIDE SEQUENCE</scope>
    <source>
        <strain evidence="3">DSA</strain>
    </source>
</reference>
<dbReference type="PANTHER" id="PTHR43630:SF2">
    <property type="entry name" value="GLYCOSYLTRANSFERASE"/>
    <property type="match status" value="1"/>
</dbReference>
<evidence type="ECO:0000313" key="4">
    <source>
        <dbReference type="Proteomes" id="UP001172911"/>
    </source>
</evidence>
<dbReference type="EMBL" id="JARPTC010000035">
    <property type="protein sequence ID" value="MDO7789089.1"/>
    <property type="molecule type" value="Genomic_DNA"/>
</dbReference>
<evidence type="ECO:0000313" key="3">
    <source>
        <dbReference type="EMBL" id="MDO7789089.1"/>
    </source>
</evidence>
<dbReference type="Gene3D" id="3.90.550.10">
    <property type="entry name" value="Spore Coat Polysaccharide Biosynthesis Protein SpsA, Chain A"/>
    <property type="match status" value="2"/>
</dbReference>
<accession>A0AAW7ZJP9</accession>
<keyword evidence="1" id="KW-0802">TPR repeat</keyword>
<dbReference type="Pfam" id="PF13181">
    <property type="entry name" value="TPR_8"/>
    <property type="match status" value="1"/>
</dbReference>
<evidence type="ECO:0000259" key="2">
    <source>
        <dbReference type="Pfam" id="PF00535"/>
    </source>
</evidence>
<comment type="caution">
    <text evidence="3">The sequence shown here is derived from an EMBL/GenBank/DDBJ whole genome shotgun (WGS) entry which is preliminary data.</text>
</comment>
<gene>
    <name evidence="3" type="ORF">P6N53_17905</name>
</gene>
<dbReference type="AlphaFoldDB" id="A0AAW7ZJP9"/>
<protein>
    <submittedName>
        <fullName evidence="3">Glycosyltransferase</fullName>
        <ecNumber evidence="3">2.4.-.-</ecNumber>
    </submittedName>
</protein>
<dbReference type="SUPFAM" id="SSF48452">
    <property type="entry name" value="TPR-like"/>
    <property type="match status" value="1"/>
</dbReference>
<dbReference type="Pfam" id="PF13432">
    <property type="entry name" value="TPR_16"/>
    <property type="match status" value="1"/>
</dbReference>
<dbReference type="InterPro" id="IPR011990">
    <property type="entry name" value="TPR-like_helical_dom_sf"/>
</dbReference>
<proteinExistence type="predicted"/>
<organism evidence="3 4">
    <name type="scientific">Desulforamulus aquiferis</name>
    <dbReference type="NCBI Taxonomy" id="1397668"/>
    <lineage>
        <taxon>Bacteria</taxon>
        <taxon>Bacillati</taxon>
        <taxon>Bacillota</taxon>
        <taxon>Clostridia</taxon>
        <taxon>Eubacteriales</taxon>
        <taxon>Peptococcaceae</taxon>
        <taxon>Desulforamulus</taxon>
    </lineage>
</organism>
<dbReference type="InterPro" id="IPR001173">
    <property type="entry name" value="Glyco_trans_2-like"/>
</dbReference>
<sequence>MIVKNEEENLPRCLSSIKDYIDEIIIVDTGSEDNTIQIALSFGARVIEEAWQNNFSHARNVGLCQAKGEWILFLDADEEVMPDNLWQLRDLPSQNADGFFIQILNRDDKGNTIKQSALRLFRNNPLHRFRGSIHEQIIDSILEHNPEAQFQHLDLIVKHTGYQGKSITQKDKIQRNLSILNYEFEQGNQSPFLLFNLATEYLRSGDFPKALHFYDLAEPQLEPWVSYSHLLGKKKIQCLILLEDYQSALEVTNEYLHLYPDYTDLLFLKASIYYHKKDFINSLQTFRECLKLGEAPGSYVSEEGVGSFKAERSINRILELLKQSDIPEKRADLSLCLIVKNEQKNIARCIKSAKGVADEIIVVDTGSQDHTATLARKLGARVYNFDWSGNFAEARNFSLAMARSEWVLILDADETLRLEEHKQIRDIINKAGDTQGFYLKLINYFGTVDPDDYVVDAVCRLFRNQPEYQFAGAIHENISQSIIGAAGSASIVPTEIHIDHWGYLTRPILKKKNIRNTQILQQEVVKNNDPYTLYAMGTEFFQQAQYKDASSYYCEALRQHCDDGMLSDLYFKTAICYLEQEQYYQGVEMVKRGLQLFPDFASLWYLYGMLEYQQNNLEKACKIWQTTLATGDPPWHKYTFPKGIGTFRTAAVLAVCLEKMGQNKEAELLLEQFLEKRQGLLSIAPPYYRLLEKKYDSNKAVEILIEKIKPLDFSCCFILADVFNQLGRPVIRQGFIKYSLELLIQQPLETDFMKLAGMQLGIILKNCAEVIKKFPASISTDYKIKKISSLFNLGVDLSQ</sequence>